<dbReference type="Gene3D" id="1.10.1000.11">
    <property type="entry name" value="Arf Nucleotide-binding Site Opener,domain 2"/>
    <property type="match status" value="1"/>
</dbReference>
<name>A0A1I7UZT9_9PELO</name>
<dbReference type="STRING" id="1561998.A0A1I7UZT9"/>
<keyword evidence="4" id="KW-0813">Transport</keyword>
<dbReference type="Pfam" id="PF09324">
    <property type="entry name" value="Sec7-like_HDS"/>
    <property type="match status" value="1"/>
</dbReference>
<evidence type="ECO:0000256" key="7">
    <source>
        <dbReference type="ARBA" id="ARBA00022658"/>
    </source>
</evidence>
<evidence type="ECO:0000256" key="3">
    <source>
        <dbReference type="ARBA" id="ARBA00004601"/>
    </source>
</evidence>
<dbReference type="Pfam" id="PF20252">
    <property type="entry name" value="BIG2_C"/>
    <property type="match status" value="1"/>
</dbReference>
<keyword evidence="14" id="KW-1185">Reference proteome</keyword>
<evidence type="ECO:0000313" key="14">
    <source>
        <dbReference type="Proteomes" id="UP000095282"/>
    </source>
</evidence>
<keyword evidence="11" id="KW-0175">Coiled coil</keyword>
<protein>
    <submittedName>
        <fullName evidence="15">SEC7 domain-containing protein</fullName>
    </submittedName>
</protein>
<sequence length="1559" mass="174911">MFLRSGIEKILANKDIKRKENLQLKKACDNALEELKAAEEQNGSTSSNGDFLPDASTSIEADRYFLPFELACNSKSAKIVITALDCLQKLIAYGHLTGRGPDTSNPERKLIDRIVEAICAPFLGQGTDEQVLLQLLKAVLAVVLSKHCQVHGASLILAVRTCFNIYLTSKSPVNQATAKATLTQVISTVFNKMEKFGNIKDDDTIVREVVEMLVSTTVSNEATDDASEGGGTHRRNGSTIGESEAPADDQFTFQNAYQKDAFLVFRALCILAQKEEGGASNEMSLRSKILALEMLLLVLQDSSSVLQSSQPCIIVIKRTLCMALTRNAVSSNIQVFEKSLAIFVELLDKFKAHLKASIEVFFNSVILPILDSNTCAFEQKWIVLNTIAKILANPQSVVDMFVNYDCDMTSPNLFKSIVEVVSKTTRATITENAPINQKEKERAMRLLGLACLTDLLQCLVDWWQVCEVQKITSDIDAVEASEQQGEGATFEKFETLKHQKNLMEQGIQLFSEKPKKGLEFLQKHGFVGTDAVEVAEFMMKEERLNKTQVGDYLGDQDEFNISVMHAYIDFLDFSSIDILAALRMFLEKFRLPGEAQKIDRLMLKFASRYLDCNPRQGIFASADAAYVLAFSIIMLTTDLHNKTVKNKMTKQGYINMNRGINEGGNIPTELLEAIFEDISKNEIKMRAGATALLRSRTTPGQGALATDKERRAMAALEMEAMSETARALMESASDADAFFTPAQHQHHVKPMFKICWTPCLAAFSVGVQMSDDEEEWSLCLKGFRLGVRAACVLQATLERNAFIQALARFTLLTAKNSLGEMKVKNIEAIKLLLLIGDEDGEYLEENWVDVMKCMSSLELVQLIGTGLNSAMSHDSDSSRQYVLKSGIDEKTLHSLQDALGETSSQSVVVAIDRIFNGSARLSAEAVVHFVRALCAVSREELTHPAAPRMFLLGKVVEVAFYNMNRIRLEWSKIWNVIGEHFNAAGCNSNEAVAYFSVDALRQLSIKFLEKGELPNFKFQKDFLRPFEVIMVKNANTQTRDLVVRCCTHLVEAHSSRLKSGWQNLFSVWTIAAGDTSMEIVETSFLTASHVIEKRFKEDFPSILDSFQEALKCLQEFACNANLPDMNMEAIRLIRLCADYVSENSDKIDEAARRDDHHHHKGLTADQHVWLRGWFPIFFELSCIINRCKLDVRTRSLTVMFEIMKTHGKTFRPEWWKDLFEIVFRIFDPSKMDDHRSDKREWMSTTCNHAMLSVVEVFTQFFEQLSVYALPMIYRQFGVFIRQQNEQLARCTISCLESLISQNGERFTEAMWEQTIELIRELFAATLPKSLLTWEPPSSSNGISEDRSNGSDALFTEQIVFCVVQNELVEAVSRIVLGDHRESTKSLQADGLFTQMSPQLLLSICDALAESHKLAKQFNDNNGQRTLLWKAGLRGSSKPNLINQETRSLSAMLAIILRLLYDLRAKEIAGQISMRVLEVVSLALNGYGEAESDTRRTAYGPVICELLRECIALPTALLPVLGPEFPLKLCDLVVTAEGQTMRRLLADLLKRWQHPTTNGV</sequence>
<evidence type="ECO:0000256" key="2">
    <source>
        <dbReference type="ARBA" id="ARBA00004556"/>
    </source>
</evidence>
<feature type="region of interest" description="Disordered" evidence="12">
    <location>
        <begin position="220"/>
        <end position="244"/>
    </location>
</feature>
<keyword evidence="7" id="KW-0344">Guanine-nucleotide releasing factor</keyword>
<dbReference type="PANTHER" id="PTHR10663">
    <property type="entry name" value="GUANYL-NUCLEOTIDE EXCHANGE FACTOR"/>
    <property type="match status" value="1"/>
</dbReference>
<evidence type="ECO:0000256" key="11">
    <source>
        <dbReference type="SAM" id="Coils"/>
    </source>
</evidence>
<dbReference type="InterPro" id="IPR015403">
    <property type="entry name" value="Mon2/Sec7/BIG1-like_HDS"/>
</dbReference>
<accession>A0A1I7UZT9</accession>
<dbReference type="PROSITE" id="PS50190">
    <property type="entry name" value="SEC7"/>
    <property type="match status" value="1"/>
</dbReference>
<dbReference type="SUPFAM" id="SSF48371">
    <property type="entry name" value="ARM repeat"/>
    <property type="match status" value="1"/>
</dbReference>
<feature type="domain" description="SEC7" evidence="13">
    <location>
        <begin position="492"/>
        <end position="681"/>
    </location>
</feature>
<dbReference type="WBParaSite" id="Csp11.Scaffold630.g20987.t2">
    <property type="protein sequence ID" value="Csp11.Scaffold630.g20987.t2"/>
    <property type="gene ID" value="Csp11.Scaffold630.g20987"/>
</dbReference>
<evidence type="ECO:0000256" key="6">
    <source>
        <dbReference type="ARBA" id="ARBA00022553"/>
    </source>
</evidence>
<dbReference type="Pfam" id="PF16213">
    <property type="entry name" value="DCB"/>
    <property type="match status" value="1"/>
</dbReference>
<keyword evidence="5" id="KW-0963">Cytoplasm</keyword>
<dbReference type="GO" id="GO:0005085">
    <property type="term" value="F:guanyl-nucleotide exchange factor activity"/>
    <property type="evidence" value="ECO:0007669"/>
    <property type="project" value="UniProtKB-KW"/>
</dbReference>
<reference evidence="15" key="1">
    <citation type="submission" date="2016-11" db="UniProtKB">
        <authorList>
            <consortium name="WormBaseParasite"/>
        </authorList>
    </citation>
    <scope>IDENTIFICATION</scope>
</reference>
<keyword evidence="6" id="KW-0597">Phosphoprotein</keyword>
<dbReference type="InterPro" id="IPR000904">
    <property type="entry name" value="Sec7_dom"/>
</dbReference>
<dbReference type="SUPFAM" id="SSF48425">
    <property type="entry name" value="Sec7 domain"/>
    <property type="match status" value="1"/>
</dbReference>
<dbReference type="InterPro" id="IPR023394">
    <property type="entry name" value="Sec7_C_sf"/>
</dbReference>
<feature type="coiled-coil region" evidence="11">
    <location>
        <begin position="21"/>
        <end position="48"/>
    </location>
</feature>
<dbReference type="SMART" id="SM00222">
    <property type="entry name" value="Sec7"/>
    <property type="match status" value="1"/>
</dbReference>
<dbReference type="Pfam" id="PF12783">
    <property type="entry name" value="Sec7-like_HUS"/>
    <property type="match status" value="1"/>
</dbReference>
<evidence type="ECO:0000256" key="5">
    <source>
        <dbReference type="ARBA" id="ARBA00022490"/>
    </source>
</evidence>
<dbReference type="FunFam" id="1.10.220.20:FF:000002">
    <property type="entry name" value="Brefeldin A-inhibited guanine nucleotide-exchange protein 1"/>
    <property type="match status" value="1"/>
</dbReference>
<keyword evidence="8" id="KW-0653">Protein transport</keyword>
<dbReference type="GO" id="GO:0032012">
    <property type="term" value="P:regulation of ARF protein signal transduction"/>
    <property type="evidence" value="ECO:0007669"/>
    <property type="project" value="InterPro"/>
</dbReference>
<dbReference type="Gene3D" id="1.10.220.20">
    <property type="match status" value="1"/>
</dbReference>
<dbReference type="Proteomes" id="UP000095282">
    <property type="component" value="Unplaced"/>
</dbReference>
<dbReference type="GO" id="GO:0016020">
    <property type="term" value="C:membrane"/>
    <property type="evidence" value="ECO:0007669"/>
    <property type="project" value="UniProtKB-SubCell"/>
</dbReference>
<dbReference type="GO" id="GO:0015031">
    <property type="term" value="P:protein transport"/>
    <property type="evidence" value="ECO:0007669"/>
    <property type="project" value="UniProtKB-KW"/>
</dbReference>
<evidence type="ECO:0000259" key="13">
    <source>
        <dbReference type="PROSITE" id="PS50190"/>
    </source>
</evidence>
<dbReference type="InterPro" id="IPR016024">
    <property type="entry name" value="ARM-type_fold"/>
</dbReference>
<dbReference type="InterPro" id="IPR032629">
    <property type="entry name" value="DCB_dom"/>
</dbReference>
<dbReference type="InterPro" id="IPR046455">
    <property type="entry name" value="Sec7/BIG1-like_C"/>
</dbReference>
<dbReference type="FunFam" id="1.25.10.10:FF:000143">
    <property type="entry name" value="ADP-ribosylation factor guanine nucleotide-exchange factor 2 (brefeldin A-inhibited)"/>
    <property type="match status" value="1"/>
</dbReference>
<dbReference type="FunFam" id="1.10.1000.11:FF:000003">
    <property type="entry name" value="Brefeldin A-inhibited guanine nucleotide-exchange protein 1"/>
    <property type="match status" value="1"/>
</dbReference>
<evidence type="ECO:0000256" key="9">
    <source>
        <dbReference type="ARBA" id="ARBA00023034"/>
    </source>
</evidence>
<evidence type="ECO:0000256" key="12">
    <source>
        <dbReference type="SAM" id="MobiDB-lite"/>
    </source>
</evidence>
<dbReference type="CDD" id="cd00171">
    <property type="entry name" value="Sec7"/>
    <property type="match status" value="1"/>
</dbReference>
<dbReference type="GO" id="GO:0005794">
    <property type="term" value="C:Golgi apparatus"/>
    <property type="evidence" value="ECO:0007669"/>
    <property type="project" value="UniProtKB-SubCell"/>
</dbReference>
<dbReference type="InterPro" id="IPR032691">
    <property type="entry name" value="Mon2/Sec7/BIG1-like_HUS"/>
</dbReference>
<evidence type="ECO:0000256" key="1">
    <source>
        <dbReference type="ARBA" id="ARBA00004370"/>
    </source>
</evidence>
<proteinExistence type="predicted"/>
<evidence type="ECO:0000313" key="15">
    <source>
        <dbReference type="WBParaSite" id="Csp11.Scaffold630.g20987.t2"/>
    </source>
</evidence>
<evidence type="ECO:0000256" key="10">
    <source>
        <dbReference type="ARBA" id="ARBA00023136"/>
    </source>
</evidence>
<keyword evidence="10" id="KW-0472">Membrane</keyword>
<evidence type="ECO:0000256" key="4">
    <source>
        <dbReference type="ARBA" id="ARBA00022448"/>
    </source>
</evidence>
<dbReference type="InterPro" id="IPR035999">
    <property type="entry name" value="Sec7_dom_sf"/>
</dbReference>
<dbReference type="GO" id="GO:0048471">
    <property type="term" value="C:perinuclear region of cytoplasm"/>
    <property type="evidence" value="ECO:0007669"/>
    <property type="project" value="UniProtKB-SubCell"/>
</dbReference>
<organism evidence="14 15">
    <name type="scientific">Caenorhabditis tropicalis</name>
    <dbReference type="NCBI Taxonomy" id="1561998"/>
    <lineage>
        <taxon>Eukaryota</taxon>
        <taxon>Metazoa</taxon>
        <taxon>Ecdysozoa</taxon>
        <taxon>Nematoda</taxon>
        <taxon>Chromadorea</taxon>
        <taxon>Rhabditida</taxon>
        <taxon>Rhabditina</taxon>
        <taxon>Rhabditomorpha</taxon>
        <taxon>Rhabditoidea</taxon>
        <taxon>Rhabditidae</taxon>
        <taxon>Peloderinae</taxon>
        <taxon>Caenorhabditis</taxon>
    </lineage>
</organism>
<keyword evidence="9" id="KW-0333">Golgi apparatus</keyword>
<evidence type="ECO:0000256" key="8">
    <source>
        <dbReference type="ARBA" id="ARBA00022927"/>
    </source>
</evidence>
<dbReference type="PANTHER" id="PTHR10663:SF375">
    <property type="entry name" value="LD29171P"/>
    <property type="match status" value="1"/>
</dbReference>
<dbReference type="Pfam" id="PF01369">
    <property type="entry name" value="Sec7"/>
    <property type="match status" value="1"/>
</dbReference>
<comment type="subcellular location">
    <subcellularLocation>
        <location evidence="2">Cytoplasm</location>
        <location evidence="2">Perinuclear region</location>
    </subcellularLocation>
    <subcellularLocation>
        <location evidence="3">Golgi apparatus</location>
        <location evidence="3">trans-Golgi network</location>
    </subcellularLocation>
    <subcellularLocation>
        <location evidence="1">Membrane</location>
    </subcellularLocation>
</comment>